<evidence type="ECO:0000256" key="9">
    <source>
        <dbReference type="ARBA" id="ARBA00022857"/>
    </source>
</evidence>
<dbReference type="InterPro" id="IPR016193">
    <property type="entry name" value="Cytidine_deaminase-like"/>
</dbReference>
<feature type="binding site" evidence="17">
    <location>
        <position position="43"/>
    </location>
    <ligand>
        <name>Zn(2+)</name>
        <dbReference type="ChEBI" id="CHEBI:29105"/>
        <note>catalytic</note>
    </ligand>
</feature>
<keyword evidence="20" id="KW-1185">Reference proteome</keyword>
<evidence type="ECO:0000256" key="11">
    <source>
        <dbReference type="ARBA" id="ARBA00023268"/>
    </source>
</evidence>
<comment type="cofactor">
    <cofactor evidence="14 17">
        <name>Zn(2+)</name>
        <dbReference type="ChEBI" id="CHEBI:29105"/>
    </cofactor>
    <text evidence="14 17">Binds 1 zinc ion.</text>
</comment>
<evidence type="ECO:0000313" key="19">
    <source>
        <dbReference type="EMBL" id="KRL67537.1"/>
    </source>
</evidence>
<protein>
    <recommendedName>
        <fullName evidence="14">Riboflavin biosynthesis protein RibD</fullName>
    </recommendedName>
    <domain>
        <recommendedName>
            <fullName evidence="14">Diaminohydroxyphosphoribosylaminopyrimidine deaminase</fullName>
            <shortName evidence="14">DRAP deaminase</shortName>
            <ecNumber evidence="14">3.5.4.26</ecNumber>
        </recommendedName>
        <alternativeName>
            <fullName evidence="14">Riboflavin-specific deaminase</fullName>
        </alternativeName>
    </domain>
    <domain>
        <recommendedName>
            <fullName evidence="14">5-amino-6-(5-phosphoribosylamino)uracil reductase</fullName>
            <ecNumber evidence="14">1.1.1.193</ecNumber>
        </recommendedName>
        <alternativeName>
            <fullName evidence="14">HTP reductase</fullName>
        </alternativeName>
    </domain>
</protein>
<feature type="binding site" evidence="16">
    <location>
        <position position="196"/>
    </location>
    <ligand>
        <name>substrate</name>
    </ligand>
</feature>
<comment type="catalytic activity">
    <reaction evidence="13 14">
        <text>2,5-diamino-6-hydroxy-4-(5-phosphoribosylamino)-pyrimidine + H2O + H(+) = 5-amino-6-(5-phospho-D-ribosylamino)uracil + NH4(+)</text>
        <dbReference type="Rhea" id="RHEA:21868"/>
        <dbReference type="ChEBI" id="CHEBI:15377"/>
        <dbReference type="ChEBI" id="CHEBI:15378"/>
        <dbReference type="ChEBI" id="CHEBI:28938"/>
        <dbReference type="ChEBI" id="CHEBI:58453"/>
        <dbReference type="ChEBI" id="CHEBI:58614"/>
        <dbReference type="EC" id="3.5.4.26"/>
    </reaction>
</comment>
<comment type="function">
    <text evidence="1 14">Converts 2,5-diamino-6-(ribosylamino)-4(3h)-pyrimidinone 5'-phosphate into 5-amino-6-(ribosylamino)-2,4(1h,3h)-pyrimidinedione 5'-phosphate.</text>
</comment>
<proteinExistence type="inferred from homology"/>
<feature type="binding site" evidence="16">
    <location>
        <position position="176"/>
    </location>
    <ligand>
        <name>substrate</name>
    </ligand>
</feature>
<dbReference type="PIRSF" id="PIRSF006769">
    <property type="entry name" value="RibD"/>
    <property type="match status" value="1"/>
</dbReference>
<dbReference type="InterPro" id="IPR016192">
    <property type="entry name" value="APOBEC/CMP_deaminase_Zn-bd"/>
</dbReference>
<evidence type="ECO:0000256" key="7">
    <source>
        <dbReference type="ARBA" id="ARBA00022723"/>
    </source>
</evidence>
<keyword evidence="7 14" id="KW-0479">Metal-binding</keyword>
<dbReference type="Proteomes" id="UP000051647">
    <property type="component" value="Unassembled WGS sequence"/>
</dbReference>
<dbReference type="Pfam" id="PF01872">
    <property type="entry name" value="RibD_C"/>
    <property type="match status" value="1"/>
</dbReference>
<comment type="pathway">
    <text evidence="3 14">Cofactor biosynthesis; riboflavin biosynthesis; 5-amino-6-(D-ribitylamino)uracil from GTP: step 3/4.</text>
</comment>
<evidence type="ECO:0000256" key="16">
    <source>
        <dbReference type="PIRSR" id="PIRSR006769-2"/>
    </source>
</evidence>
<comment type="pathway">
    <text evidence="2 14">Cofactor biosynthesis; riboflavin biosynthesis; 5-amino-6-(D-ribitylamino)uracil from GTP: step 2/4.</text>
</comment>
<dbReference type="Pfam" id="PF00383">
    <property type="entry name" value="dCMP_cyt_deam_1"/>
    <property type="match status" value="1"/>
</dbReference>
<evidence type="ECO:0000256" key="10">
    <source>
        <dbReference type="ARBA" id="ARBA00023002"/>
    </source>
</evidence>
<dbReference type="Gene3D" id="3.40.140.10">
    <property type="entry name" value="Cytidine Deaminase, domain 2"/>
    <property type="match status" value="1"/>
</dbReference>
<dbReference type="EC" id="3.5.4.26" evidence="14"/>
<feature type="binding site" evidence="17">
    <location>
        <position position="70"/>
    </location>
    <ligand>
        <name>Zn(2+)</name>
        <dbReference type="ChEBI" id="CHEBI:29105"/>
        <note>catalytic</note>
    </ligand>
</feature>
<evidence type="ECO:0000256" key="12">
    <source>
        <dbReference type="ARBA" id="ARBA00049861"/>
    </source>
</evidence>
<feature type="binding site" evidence="16">
    <location>
        <position position="276"/>
    </location>
    <ligand>
        <name>substrate</name>
    </ligand>
</feature>
<dbReference type="STRING" id="1423815.FC27_GL001853"/>
<feature type="binding site" evidence="16">
    <location>
        <position position="146"/>
    </location>
    <ligand>
        <name>NADP(+)</name>
        <dbReference type="ChEBI" id="CHEBI:58349"/>
    </ligand>
</feature>
<feature type="binding site" evidence="16">
    <location>
        <position position="215"/>
    </location>
    <ligand>
        <name>NADP(+)</name>
        <dbReference type="ChEBI" id="CHEBI:58349"/>
    </ligand>
</feature>
<dbReference type="GO" id="GO:0008703">
    <property type="term" value="F:5-amino-6-(5-phosphoribosylamino)uracil reductase activity"/>
    <property type="evidence" value="ECO:0007669"/>
    <property type="project" value="UniProtKB-EC"/>
</dbReference>
<dbReference type="EMBL" id="AZFA01000005">
    <property type="protein sequence ID" value="KRL67537.1"/>
    <property type="molecule type" value="Genomic_DNA"/>
</dbReference>
<organism evidence="19 20">
    <name type="scientific">Companilactobacillus versmoldensis DSM 14857 = KCTC 3814</name>
    <dbReference type="NCBI Taxonomy" id="1423815"/>
    <lineage>
        <taxon>Bacteria</taxon>
        <taxon>Bacillati</taxon>
        <taxon>Bacillota</taxon>
        <taxon>Bacilli</taxon>
        <taxon>Lactobacillales</taxon>
        <taxon>Lactobacillaceae</taxon>
        <taxon>Companilactobacillus</taxon>
    </lineage>
</organism>
<feature type="binding site" evidence="16">
    <location>
        <position position="199"/>
    </location>
    <ligand>
        <name>NADP(+)</name>
        <dbReference type="ChEBI" id="CHEBI:58349"/>
    </ligand>
</feature>
<reference evidence="19 20" key="1">
    <citation type="journal article" date="2015" name="Genome Announc.">
        <title>Expanding the biotechnology potential of lactobacilli through comparative genomics of 213 strains and associated genera.</title>
        <authorList>
            <person name="Sun Z."/>
            <person name="Harris H.M."/>
            <person name="McCann A."/>
            <person name="Guo C."/>
            <person name="Argimon S."/>
            <person name="Zhang W."/>
            <person name="Yang X."/>
            <person name="Jeffery I.B."/>
            <person name="Cooney J.C."/>
            <person name="Kagawa T.F."/>
            <person name="Liu W."/>
            <person name="Song Y."/>
            <person name="Salvetti E."/>
            <person name="Wrobel A."/>
            <person name="Rasinkangas P."/>
            <person name="Parkhill J."/>
            <person name="Rea M.C."/>
            <person name="O'Sullivan O."/>
            <person name="Ritari J."/>
            <person name="Douillard F.P."/>
            <person name="Paul Ross R."/>
            <person name="Yang R."/>
            <person name="Briner A.E."/>
            <person name="Felis G.E."/>
            <person name="de Vos W.M."/>
            <person name="Barrangou R."/>
            <person name="Klaenhammer T.R."/>
            <person name="Caufield P.W."/>
            <person name="Cui Y."/>
            <person name="Zhang H."/>
            <person name="O'Toole P.W."/>
        </authorList>
    </citation>
    <scope>NUCLEOTIDE SEQUENCE [LARGE SCALE GENOMIC DNA]</scope>
    <source>
        <strain evidence="19 20">DSM 14857</strain>
    </source>
</reference>
<evidence type="ECO:0000256" key="2">
    <source>
        <dbReference type="ARBA" id="ARBA00004882"/>
    </source>
</evidence>
<feature type="binding site" evidence="17">
    <location>
        <position position="79"/>
    </location>
    <ligand>
        <name>Zn(2+)</name>
        <dbReference type="ChEBI" id="CHEBI:29105"/>
        <note>catalytic</note>
    </ligand>
</feature>
<dbReference type="InterPro" id="IPR002125">
    <property type="entry name" value="CMP_dCMP_dom"/>
</dbReference>
<dbReference type="PROSITE" id="PS51747">
    <property type="entry name" value="CYT_DCMP_DEAMINASES_2"/>
    <property type="match status" value="1"/>
</dbReference>
<evidence type="ECO:0000256" key="14">
    <source>
        <dbReference type="PIRNR" id="PIRNR006769"/>
    </source>
</evidence>
<feature type="domain" description="CMP/dCMP-type deaminase" evidence="18">
    <location>
        <begin position="1"/>
        <end position="118"/>
    </location>
</feature>
<comment type="similarity">
    <text evidence="5 14">In the C-terminal section; belongs to the HTP reductase family.</text>
</comment>
<dbReference type="eggNOG" id="COG1985">
    <property type="taxonomic scope" value="Bacteria"/>
</dbReference>
<dbReference type="SUPFAM" id="SSF53597">
    <property type="entry name" value="Dihydrofolate reductase-like"/>
    <property type="match status" value="1"/>
</dbReference>
<evidence type="ECO:0000313" key="20">
    <source>
        <dbReference type="Proteomes" id="UP000051647"/>
    </source>
</evidence>
<dbReference type="PROSITE" id="PS00903">
    <property type="entry name" value="CYT_DCMP_DEAMINASES_1"/>
    <property type="match status" value="1"/>
</dbReference>
<sequence length="342" mass="37749">MQIAFAEAAKGESTWTNPKVCAVIVKDGQILAKGHHEKFGGPHAEINTLSHLKNISDAKGADMYVTLEPCSHFGKTPPCVQKLVEVGISRVFIGEVDPNPIVSGRGIKYLKDHGIEVTDMDCQSEINESYNFYYQKKRPLVTLKYAMTMDGKINQKNGQRSIITGQTAYQDAQKLRSENQAILIGEHTLKVDDPQLTVRIKKMDFPLIRVVVVDSADEISTDMKIFQDTSSEIYLLSKQAATKQFPDQVHVEVGDWTPKEIVKFLAEKNIESLLVEGGSHLQADFVAAKLLDKVVVYLAPKIFGGNALPAIATDSQAQAIALTEPELTQLGSDLKVELRKAE</sequence>
<evidence type="ECO:0000256" key="17">
    <source>
        <dbReference type="PIRSR" id="PIRSR006769-3"/>
    </source>
</evidence>
<keyword evidence="10 14" id="KW-0560">Oxidoreductase</keyword>
<dbReference type="GO" id="GO:0009231">
    <property type="term" value="P:riboflavin biosynthetic process"/>
    <property type="evidence" value="ECO:0007669"/>
    <property type="project" value="UniProtKB-UniPathway"/>
</dbReference>
<dbReference type="EC" id="1.1.1.193" evidence="14"/>
<accession>A0A0R1SEB7</accession>
<name>A0A0R1SEB7_9LACO</name>
<evidence type="ECO:0000259" key="18">
    <source>
        <dbReference type="PROSITE" id="PS51747"/>
    </source>
</evidence>
<comment type="caution">
    <text evidence="19">The sequence shown here is derived from an EMBL/GenBank/DDBJ whole genome shotgun (WGS) entry which is preliminary data.</text>
</comment>
<dbReference type="InterPro" id="IPR050765">
    <property type="entry name" value="Riboflavin_Biosynth_HTPR"/>
</dbReference>
<dbReference type="PANTHER" id="PTHR38011">
    <property type="entry name" value="DIHYDROFOLATE REDUCTASE FAMILY PROTEIN (AFU_ORTHOLOGUE AFUA_8G06820)"/>
    <property type="match status" value="1"/>
</dbReference>
<dbReference type="PATRIC" id="fig|1423815.3.peg.1896"/>
<dbReference type="NCBIfam" id="TIGR00326">
    <property type="entry name" value="eubact_ribD"/>
    <property type="match status" value="1"/>
</dbReference>
<comment type="similarity">
    <text evidence="4 14">In the N-terminal section; belongs to the cytidine and deoxycytidylate deaminase family.</text>
</comment>
<dbReference type="SUPFAM" id="SSF53927">
    <property type="entry name" value="Cytidine deaminase-like"/>
    <property type="match status" value="1"/>
</dbReference>
<dbReference type="InterPro" id="IPR002734">
    <property type="entry name" value="RibDG_C"/>
</dbReference>
<dbReference type="AlphaFoldDB" id="A0A0R1SEB7"/>
<keyword evidence="11" id="KW-0511">Multifunctional enzyme</keyword>
<evidence type="ECO:0000256" key="13">
    <source>
        <dbReference type="ARBA" id="ARBA00049886"/>
    </source>
</evidence>
<keyword evidence="14" id="KW-0378">Hydrolase</keyword>
<dbReference type="eggNOG" id="COG0117">
    <property type="taxonomic scope" value="Bacteria"/>
</dbReference>
<evidence type="ECO:0000256" key="1">
    <source>
        <dbReference type="ARBA" id="ARBA00002151"/>
    </source>
</evidence>
<feature type="active site" description="Proton donor" evidence="15">
    <location>
        <position position="45"/>
    </location>
</feature>
<dbReference type="GO" id="GO:0008835">
    <property type="term" value="F:diaminohydroxyphosphoribosylaminopyrimidine deaminase activity"/>
    <property type="evidence" value="ECO:0007669"/>
    <property type="project" value="UniProtKB-EC"/>
</dbReference>
<keyword evidence="9 14" id="KW-0521">NADP</keyword>
<dbReference type="GO" id="GO:0008270">
    <property type="term" value="F:zinc ion binding"/>
    <property type="evidence" value="ECO:0007669"/>
    <property type="project" value="InterPro"/>
</dbReference>
<feature type="binding site" evidence="16">
    <location>
        <position position="188"/>
    </location>
    <ligand>
        <name>NADP(+)</name>
        <dbReference type="ChEBI" id="CHEBI:58349"/>
    </ligand>
</feature>
<evidence type="ECO:0000256" key="6">
    <source>
        <dbReference type="ARBA" id="ARBA00022619"/>
    </source>
</evidence>
<evidence type="ECO:0000256" key="15">
    <source>
        <dbReference type="PIRSR" id="PIRSR006769-1"/>
    </source>
</evidence>
<dbReference type="UniPathway" id="UPA00275">
    <property type="reaction ID" value="UER00401"/>
</dbReference>
<dbReference type="PANTHER" id="PTHR38011:SF7">
    <property type="entry name" value="2,5-DIAMINO-6-RIBOSYLAMINO-4(3H)-PYRIMIDINONE 5'-PHOSPHATE REDUCTASE"/>
    <property type="match status" value="1"/>
</dbReference>
<evidence type="ECO:0000256" key="3">
    <source>
        <dbReference type="ARBA" id="ARBA00004910"/>
    </source>
</evidence>
<dbReference type="InterPro" id="IPR024072">
    <property type="entry name" value="DHFR-like_dom_sf"/>
</dbReference>
<evidence type="ECO:0000256" key="4">
    <source>
        <dbReference type="ARBA" id="ARBA00005259"/>
    </source>
</evidence>
<dbReference type="OrthoDB" id="9800865at2"/>
<dbReference type="Gene3D" id="3.40.430.10">
    <property type="entry name" value="Dihydrofolate Reductase, subunit A"/>
    <property type="match status" value="1"/>
</dbReference>
<keyword evidence="6 14" id="KW-0686">Riboflavin biosynthesis</keyword>
<dbReference type="InterPro" id="IPR004794">
    <property type="entry name" value="Eubact_RibD"/>
</dbReference>
<comment type="catalytic activity">
    <reaction evidence="12 14">
        <text>5-amino-6-(5-phospho-D-ribitylamino)uracil + NADP(+) = 5-amino-6-(5-phospho-D-ribosylamino)uracil + NADPH + H(+)</text>
        <dbReference type="Rhea" id="RHEA:17845"/>
        <dbReference type="ChEBI" id="CHEBI:15378"/>
        <dbReference type="ChEBI" id="CHEBI:57783"/>
        <dbReference type="ChEBI" id="CHEBI:58349"/>
        <dbReference type="ChEBI" id="CHEBI:58421"/>
        <dbReference type="ChEBI" id="CHEBI:58453"/>
        <dbReference type="EC" id="1.1.1.193"/>
    </reaction>
</comment>
<feature type="binding site" evidence="16">
    <location>
        <position position="192"/>
    </location>
    <ligand>
        <name>NADP(+)</name>
        <dbReference type="ChEBI" id="CHEBI:58349"/>
    </ligand>
</feature>
<keyword evidence="8 14" id="KW-0862">Zinc</keyword>
<gene>
    <name evidence="19" type="ORF">FC27_GL001853</name>
</gene>
<evidence type="ECO:0000256" key="8">
    <source>
        <dbReference type="ARBA" id="ARBA00022833"/>
    </source>
</evidence>
<evidence type="ECO:0000256" key="5">
    <source>
        <dbReference type="ARBA" id="ARBA00007417"/>
    </source>
</evidence>
<dbReference type="CDD" id="cd01284">
    <property type="entry name" value="Riboflavin_deaminase-reductase"/>
    <property type="match status" value="1"/>
</dbReference>